<sequence length="1175" mass="133120">MAEFSEQALGAALLNIVSRGQALVAELQRLSAHVPAPFESSSTHIYAPVLFDFKYFKSPEFYEERIEADPKLIALDDEFKESYLLVLERFFWLFNGIVNYYQDLLRYLEDLEEGIYIQSTMESVLQNEDGKQLLVEALVLHGLLLFLLDHSLTGTQQELLFVAYYRCKNASDIPNFDSICSLCRSFPPPPTSALSSVASLLQASPAPVTATMLMLPKPEELLAKFPFPDSVIHLVIERVRSDDLYNQIRHYPNPKHRSTALAAQAGSLYVLLFYVPQILHSQNTVMREIVEKFFEVCWVVPIFMGFTVDLISSWSRFKAAKIALASVVSPVSVRNVSQMHYTKLTGLLAELGLLLSEGVLSQDYVLNNMPQLLICLRNCNVTIRWILLHSTTANRKLRDIVVGNALNQTAGEEVLLTLLLDTSRLEFELKKIYEDLLETKESRWQQCRTNAADCMQELSDYFSGSRVLSRKVKDENLQVWFSKMASQIRSLDYKEASRVGRKIQHMIAALEEVEQFHQIEASLQSKQYLSEIRAQLQGMICILNVHERTLATLSVVTDAAYAWGLMETFTRIIHERIQSDPFTVLKLQCLFLKLKSIMDIPLLRISQCHSADLFSVSQYYSSELVAYVQRVLEVIPVSMFAILNEVIMAQTKRLRALPGRIEKESFRDYAQVDVRYALAKATCQVAVFTQGIMSMRKTFMGAIELDPRQLLEDGIRKQLVKEIANSLNSIIVFPTVQAEEFEEKIQELCSCFQSQRQSMEYFQDYVHVHGLHLWQEEYTRVVNFNTEQECNSYLKRKIKAWRSSFQNPEIPIPLFPPPSKDLSKASNFMGRIVYKLLHLTDPTRSMYLAPMSGWFDADGKELVGLRTFTLLQTSLGAVGLVGVNRLLCFEATKSLRLFLSSLQSEMDTGLLERLQVLEGALTPPSAIPDAGVTVYADYAAKGRTSQTWGLCSETLAHLGQIQLIRLLIASHLRAASQGESCSISFVLDGINRAVLADARSKSNASITDYNSETDEGKLLGDLSKQSKMCGFYSPMNTIYVTAEPPKHFALVLFIITISQLPRYVVDKHLGTLTSRMKKTALDCCPLVIGFVTLLRQFHPSYLGLYIQYLGQYVQTHIDKFSLKSSLSDLNNKSGDMHLEIVNTVYWLFSLGKHADVPYELLETSLPPFTLQSFAK</sequence>
<dbReference type="Proteomes" id="UP001162992">
    <property type="component" value="Chromosome 6"/>
</dbReference>
<protein>
    <submittedName>
        <fullName evidence="1">Uncharacterized protein</fullName>
    </submittedName>
</protein>
<organism evidence="1 2">
    <name type="scientific">Diphasiastrum complanatum</name>
    <name type="common">Issler's clubmoss</name>
    <name type="synonym">Lycopodium complanatum</name>
    <dbReference type="NCBI Taxonomy" id="34168"/>
    <lineage>
        <taxon>Eukaryota</taxon>
        <taxon>Viridiplantae</taxon>
        <taxon>Streptophyta</taxon>
        <taxon>Embryophyta</taxon>
        <taxon>Tracheophyta</taxon>
        <taxon>Lycopodiopsida</taxon>
        <taxon>Lycopodiales</taxon>
        <taxon>Lycopodiaceae</taxon>
        <taxon>Lycopodioideae</taxon>
        <taxon>Diphasiastrum</taxon>
    </lineage>
</organism>
<reference evidence="2" key="1">
    <citation type="journal article" date="2024" name="Proc. Natl. Acad. Sci. U.S.A.">
        <title>Extraordinary preservation of gene collinearity over three hundred million years revealed in homosporous lycophytes.</title>
        <authorList>
            <person name="Li C."/>
            <person name="Wickell D."/>
            <person name="Kuo L.Y."/>
            <person name="Chen X."/>
            <person name="Nie B."/>
            <person name="Liao X."/>
            <person name="Peng D."/>
            <person name="Ji J."/>
            <person name="Jenkins J."/>
            <person name="Williams M."/>
            <person name="Shu S."/>
            <person name="Plott C."/>
            <person name="Barry K."/>
            <person name="Rajasekar S."/>
            <person name="Grimwood J."/>
            <person name="Han X."/>
            <person name="Sun S."/>
            <person name="Hou Z."/>
            <person name="He W."/>
            <person name="Dai G."/>
            <person name="Sun C."/>
            <person name="Schmutz J."/>
            <person name="Leebens-Mack J.H."/>
            <person name="Li F.W."/>
            <person name="Wang L."/>
        </authorList>
    </citation>
    <scope>NUCLEOTIDE SEQUENCE [LARGE SCALE GENOMIC DNA]</scope>
    <source>
        <strain evidence="2">cv. PW_Plant_1</strain>
    </source>
</reference>
<keyword evidence="2" id="KW-1185">Reference proteome</keyword>
<evidence type="ECO:0000313" key="1">
    <source>
        <dbReference type="EMBL" id="KAJ7551564.1"/>
    </source>
</evidence>
<comment type="caution">
    <text evidence="1">The sequence shown here is derived from an EMBL/GenBank/DDBJ whole genome shotgun (WGS) entry which is preliminary data.</text>
</comment>
<dbReference type="EMBL" id="CM055097">
    <property type="protein sequence ID" value="KAJ7551564.1"/>
    <property type="molecule type" value="Genomic_DNA"/>
</dbReference>
<evidence type="ECO:0000313" key="2">
    <source>
        <dbReference type="Proteomes" id="UP001162992"/>
    </source>
</evidence>
<gene>
    <name evidence="1" type="ORF">O6H91_06G020600</name>
</gene>
<accession>A0ACC2DB47</accession>
<proteinExistence type="predicted"/>
<name>A0ACC2DB47_DIPCM</name>